<dbReference type="InterPro" id="IPR029787">
    <property type="entry name" value="Nucleotide_cyclase"/>
</dbReference>
<dbReference type="PANTHER" id="PTHR33121:SF70">
    <property type="entry name" value="SIGNALING PROTEIN YKOW"/>
    <property type="match status" value="1"/>
</dbReference>
<dbReference type="Gene3D" id="3.20.20.450">
    <property type="entry name" value="EAL domain"/>
    <property type="match status" value="1"/>
</dbReference>
<keyword evidence="4" id="KW-1185">Reference proteome</keyword>
<name>A0ABM8YY82_9PROT</name>
<dbReference type="InterPro" id="IPR043128">
    <property type="entry name" value="Rev_trsase/Diguanyl_cyclase"/>
</dbReference>
<dbReference type="CDD" id="cd01948">
    <property type="entry name" value="EAL"/>
    <property type="match status" value="1"/>
</dbReference>
<evidence type="ECO:0000259" key="1">
    <source>
        <dbReference type="PROSITE" id="PS50883"/>
    </source>
</evidence>
<keyword evidence="3" id="KW-0548">Nucleotidyltransferase</keyword>
<dbReference type="RefSeq" id="WP_239796411.1">
    <property type="nucleotide sequence ID" value="NZ_OU912926.1"/>
</dbReference>
<sequence>MIGHNPPPSHQSNTTATRHQLTHNQLVNFLRFEIDKAETSATAVLIMKLRRAKRLDAIIGDTSTQSINHYTDQLLDNLLRDADRYAHFSDEEICLVLPDLANNAQSILAAIKILSELHKSFIADDYPVMLRPHIGIANFPELGRDAGQLLMYADIASDIAATNEQGYHVYQPEDRIKTETYSGLDIELGKAIKANELHVHYQPQINIQTGRCVSMEALIRWTAPGQRVINPATLIDIAEKTGLINTLTLWILNTALRHTATFLKMSIDVGISVNLPPKMLKDKELPQIVQQALDIWGVPASHLTLEITESLVIDDYESSLTMLSRLRELGIRLSIDDFGTGYSSLAYLKRFPVQELKIDILFIRNIHNSREDKNLVRTIIDLAKNFNLTTIAEGVEDQETFDLLRDLGCDLVQGFLYSRALSDTDFINWYRQHTLALHVISLDASITPKS</sequence>
<dbReference type="InterPro" id="IPR001633">
    <property type="entry name" value="EAL_dom"/>
</dbReference>
<dbReference type="InterPro" id="IPR050706">
    <property type="entry name" value="Cyclic-di-GMP_PDE-like"/>
</dbReference>
<dbReference type="EC" id="2.7.7.65" evidence="3"/>
<evidence type="ECO:0000313" key="3">
    <source>
        <dbReference type="EMBL" id="CAG9932492.1"/>
    </source>
</evidence>
<proteinExistence type="predicted"/>
<dbReference type="InterPro" id="IPR035919">
    <property type="entry name" value="EAL_sf"/>
</dbReference>
<dbReference type="EMBL" id="OU912926">
    <property type="protein sequence ID" value="CAG9932492.1"/>
    <property type="molecule type" value="Genomic_DNA"/>
</dbReference>
<dbReference type="Gene3D" id="3.30.70.270">
    <property type="match status" value="1"/>
</dbReference>
<dbReference type="PROSITE" id="PS50883">
    <property type="entry name" value="EAL"/>
    <property type="match status" value="1"/>
</dbReference>
<feature type="domain" description="GGDEF" evidence="2">
    <location>
        <begin position="40"/>
        <end position="175"/>
    </location>
</feature>
<feature type="domain" description="EAL" evidence="1">
    <location>
        <begin position="181"/>
        <end position="434"/>
    </location>
</feature>
<dbReference type="SMART" id="SM00267">
    <property type="entry name" value="GGDEF"/>
    <property type="match status" value="1"/>
</dbReference>
<dbReference type="GO" id="GO:0052621">
    <property type="term" value="F:diguanylate cyclase activity"/>
    <property type="evidence" value="ECO:0007669"/>
    <property type="project" value="UniProtKB-EC"/>
</dbReference>
<dbReference type="SMART" id="SM00052">
    <property type="entry name" value="EAL"/>
    <property type="match status" value="1"/>
</dbReference>
<dbReference type="Proteomes" id="UP000839052">
    <property type="component" value="Chromosome"/>
</dbReference>
<organism evidence="3 4">
    <name type="scientific">Candidatus Nitrotoga arctica</name>
    <dbReference type="NCBI Taxonomy" id="453162"/>
    <lineage>
        <taxon>Bacteria</taxon>
        <taxon>Pseudomonadati</taxon>
        <taxon>Pseudomonadota</taxon>
        <taxon>Betaproteobacteria</taxon>
        <taxon>Nitrosomonadales</taxon>
        <taxon>Gallionellaceae</taxon>
        <taxon>Candidatus Nitrotoga</taxon>
    </lineage>
</organism>
<accession>A0ABM8YY82</accession>
<dbReference type="Pfam" id="PF00563">
    <property type="entry name" value="EAL"/>
    <property type="match status" value="1"/>
</dbReference>
<dbReference type="SUPFAM" id="SSF55073">
    <property type="entry name" value="Nucleotide cyclase"/>
    <property type="match status" value="1"/>
</dbReference>
<dbReference type="InterPro" id="IPR000160">
    <property type="entry name" value="GGDEF_dom"/>
</dbReference>
<reference evidence="3 4" key="1">
    <citation type="submission" date="2021-10" db="EMBL/GenBank/DDBJ databases">
        <authorList>
            <person name="Koch H."/>
        </authorList>
    </citation>
    <scope>NUCLEOTIDE SEQUENCE [LARGE SCALE GENOMIC DNA]</scope>
    <source>
        <strain evidence="3">6680</strain>
    </source>
</reference>
<protein>
    <submittedName>
        <fullName evidence="3">Diguanylate cyclase</fullName>
        <ecNumber evidence="3">2.7.7.65</ecNumber>
    </submittedName>
</protein>
<evidence type="ECO:0000259" key="2">
    <source>
        <dbReference type="PROSITE" id="PS50887"/>
    </source>
</evidence>
<dbReference type="PROSITE" id="PS50887">
    <property type="entry name" value="GGDEF"/>
    <property type="match status" value="1"/>
</dbReference>
<gene>
    <name evidence="3" type="ORF">NTG6680_1239</name>
</gene>
<keyword evidence="3" id="KW-0808">Transferase</keyword>
<dbReference type="PANTHER" id="PTHR33121">
    <property type="entry name" value="CYCLIC DI-GMP PHOSPHODIESTERASE PDEF"/>
    <property type="match status" value="1"/>
</dbReference>
<dbReference type="Pfam" id="PF00990">
    <property type="entry name" value="GGDEF"/>
    <property type="match status" value="1"/>
</dbReference>
<dbReference type="SUPFAM" id="SSF141868">
    <property type="entry name" value="EAL domain-like"/>
    <property type="match status" value="1"/>
</dbReference>
<evidence type="ECO:0000313" key="4">
    <source>
        <dbReference type="Proteomes" id="UP000839052"/>
    </source>
</evidence>